<comment type="caution">
    <text evidence="6">The sequence shown here is derived from an EMBL/GenBank/DDBJ whole genome shotgun (WGS) entry which is preliminary data.</text>
</comment>
<dbReference type="Pfam" id="PF01564">
    <property type="entry name" value="Spermine_synth"/>
    <property type="match status" value="1"/>
</dbReference>
<sequence>MSDLSDLPRRNQPIAFNQAGFVSLLLDDGNVQSLMRKSKPYRLELGYTRTMMGFLLFQPAPRHIAMIGLGGGSIPKHCYRQLQDVRITAVEIDPAVIALRDRFYIPPDGERFQVICGDGSAFVAQQLGTLDVLLVDGFDAGGQVPQLCTQAFYDAAYDSLDADGVMVVNVLGADRNFDVYLDRIRHSFKGQVAVSKSEDCDNRIIFAIKGVAYQLPADMLEDRAKTLSRHHQLPLRQPLGNILKSRV</sequence>
<dbReference type="PROSITE" id="PS51006">
    <property type="entry name" value="PABS_2"/>
    <property type="match status" value="1"/>
</dbReference>
<dbReference type="GO" id="GO:0006596">
    <property type="term" value="P:polyamine biosynthetic process"/>
    <property type="evidence" value="ECO:0007669"/>
    <property type="project" value="UniProtKB-UniRule"/>
</dbReference>
<dbReference type="AlphaFoldDB" id="A0A2R5F212"/>
<dbReference type="Gene3D" id="3.40.50.150">
    <property type="entry name" value="Vaccinia Virus protein VP39"/>
    <property type="match status" value="1"/>
</dbReference>
<gene>
    <name evidence="6" type="primary">speE</name>
    <name evidence="6" type="ORF">NMK_0046</name>
</gene>
<keyword evidence="3 4" id="KW-0620">Polyamine biosynthesis</keyword>
<dbReference type="EMBL" id="BDOQ01000001">
    <property type="protein sequence ID" value="GBG12515.1"/>
    <property type="molecule type" value="Genomic_DNA"/>
</dbReference>
<evidence type="ECO:0000256" key="4">
    <source>
        <dbReference type="PROSITE-ProRule" id="PRU00354"/>
    </source>
</evidence>
<feature type="domain" description="PABS" evidence="5">
    <location>
        <begin position="1"/>
        <end position="216"/>
    </location>
</feature>
<dbReference type="PANTHER" id="PTHR43317:SF1">
    <property type="entry name" value="THERMOSPERMINE SYNTHASE ACAULIS5"/>
    <property type="match status" value="1"/>
</dbReference>
<dbReference type="CDD" id="cd02440">
    <property type="entry name" value="AdoMet_MTases"/>
    <property type="match status" value="1"/>
</dbReference>
<comment type="similarity">
    <text evidence="1">Belongs to the spermidine/spermine synthase family.</text>
</comment>
<evidence type="ECO:0000256" key="3">
    <source>
        <dbReference type="ARBA" id="ARBA00023115"/>
    </source>
</evidence>
<protein>
    <submittedName>
        <fullName evidence="6">Spermidine synthase</fullName>
        <ecNumber evidence="6">2.5.1.16</ecNumber>
    </submittedName>
</protein>
<reference evidence="6 7" key="1">
    <citation type="journal article" date="2018" name="Environ. Microbiol.">
        <title>Isolation and genomic characterization of Novimethylophilus kurashikiensis gen. nov. sp. nov., a new lanthanide-dependent methylotrophic species of Methylophilaceae.</title>
        <authorList>
            <person name="Lv H."/>
            <person name="Sahin N."/>
            <person name="Tani A."/>
        </authorList>
    </citation>
    <scope>NUCLEOTIDE SEQUENCE [LARGE SCALE GENOMIC DNA]</scope>
    <source>
        <strain evidence="6 7">La2-4</strain>
    </source>
</reference>
<proteinExistence type="inferred from homology"/>
<dbReference type="InterPro" id="IPR029063">
    <property type="entry name" value="SAM-dependent_MTases_sf"/>
</dbReference>
<dbReference type="RefSeq" id="WP_109013752.1">
    <property type="nucleotide sequence ID" value="NZ_BDOQ01000001.1"/>
</dbReference>
<dbReference type="Proteomes" id="UP000245081">
    <property type="component" value="Unassembled WGS sequence"/>
</dbReference>
<dbReference type="EC" id="2.5.1.16" evidence="6"/>
<name>A0A2R5F212_9PROT</name>
<dbReference type="NCBIfam" id="NF037959">
    <property type="entry name" value="MFS_SpdSyn"/>
    <property type="match status" value="1"/>
</dbReference>
<dbReference type="SUPFAM" id="SSF53335">
    <property type="entry name" value="S-adenosyl-L-methionine-dependent methyltransferases"/>
    <property type="match status" value="1"/>
</dbReference>
<feature type="active site" description="Proton acceptor" evidence="4">
    <location>
        <position position="136"/>
    </location>
</feature>
<evidence type="ECO:0000256" key="2">
    <source>
        <dbReference type="ARBA" id="ARBA00022679"/>
    </source>
</evidence>
<dbReference type="GO" id="GO:0004766">
    <property type="term" value="F:spermidine synthase activity"/>
    <property type="evidence" value="ECO:0007669"/>
    <property type="project" value="UniProtKB-EC"/>
</dbReference>
<evidence type="ECO:0000256" key="1">
    <source>
        <dbReference type="ARBA" id="ARBA00007867"/>
    </source>
</evidence>
<evidence type="ECO:0000313" key="7">
    <source>
        <dbReference type="Proteomes" id="UP000245081"/>
    </source>
</evidence>
<keyword evidence="7" id="KW-1185">Reference proteome</keyword>
<keyword evidence="2 4" id="KW-0808">Transferase</keyword>
<dbReference type="InterPro" id="IPR030374">
    <property type="entry name" value="PABS"/>
</dbReference>
<evidence type="ECO:0000313" key="6">
    <source>
        <dbReference type="EMBL" id="GBG12515.1"/>
    </source>
</evidence>
<accession>A0A2R5F212</accession>
<evidence type="ECO:0000259" key="5">
    <source>
        <dbReference type="PROSITE" id="PS51006"/>
    </source>
</evidence>
<dbReference type="PANTHER" id="PTHR43317">
    <property type="entry name" value="THERMOSPERMINE SYNTHASE ACAULIS5"/>
    <property type="match status" value="1"/>
</dbReference>
<organism evidence="6 7">
    <name type="scientific">Novimethylophilus kurashikiensis</name>
    <dbReference type="NCBI Taxonomy" id="1825523"/>
    <lineage>
        <taxon>Bacteria</taxon>
        <taxon>Pseudomonadati</taxon>
        <taxon>Pseudomonadota</taxon>
        <taxon>Betaproteobacteria</taxon>
        <taxon>Nitrosomonadales</taxon>
        <taxon>Methylophilaceae</taxon>
        <taxon>Novimethylophilus</taxon>
    </lineage>
</organism>
<dbReference type="OrthoDB" id="117774at2"/>